<feature type="binding site" evidence="7">
    <location>
        <position position="247"/>
    </location>
    <ligand>
        <name>glycerol</name>
        <dbReference type="ChEBI" id="CHEBI:17754"/>
    </ligand>
</feature>
<dbReference type="Pfam" id="PF02782">
    <property type="entry name" value="FGGY_C"/>
    <property type="match status" value="1"/>
</dbReference>
<dbReference type="RefSeq" id="WP_380049507.1">
    <property type="nucleotide sequence ID" value="NZ_JBHSOH010000012.1"/>
</dbReference>
<comment type="activity regulation">
    <text evidence="7">Inhibited by fructose 1,6-bisphosphate (FBP).</text>
</comment>
<evidence type="ECO:0000313" key="11">
    <source>
        <dbReference type="EMBL" id="MFC5848966.1"/>
    </source>
</evidence>
<dbReference type="Proteomes" id="UP001595979">
    <property type="component" value="Unassembled WGS sequence"/>
</dbReference>
<keyword evidence="12" id="KW-1185">Reference proteome</keyword>
<dbReference type="InterPro" id="IPR043129">
    <property type="entry name" value="ATPase_NBD"/>
</dbReference>
<keyword evidence="5 7" id="KW-0319">Glycerol metabolism</keyword>
<evidence type="ECO:0000256" key="5">
    <source>
        <dbReference type="ARBA" id="ARBA00022798"/>
    </source>
</evidence>
<dbReference type="InterPro" id="IPR005999">
    <property type="entry name" value="Glycerol_kin"/>
</dbReference>
<dbReference type="PANTHER" id="PTHR10196:SF69">
    <property type="entry name" value="GLYCEROL KINASE"/>
    <property type="match status" value="1"/>
</dbReference>
<evidence type="ECO:0000256" key="7">
    <source>
        <dbReference type="HAMAP-Rule" id="MF_00186"/>
    </source>
</evidence>
<dbReference type="Pfam" id="PF00370">
    <property type="entry name" value="FGGY_N"/>
    <property type="match status" value="1"/>
</dbReference>
<feature type="binding site" evidence="7">
    <location>
        <position position="15"/>
    </location>
    <ligand>
        <name>ATP</name>
        <dbReference type="ChEBI" id="CHEBI:30616"/>
    </ligand>
</feature>
<dbReference type="PIRSF" id="PIRSF000538">
    <property type="entry name" value="GlpK"/>
    <property type="match status" value="1"/>
</dbReference>
<comment type="function">
    <text evidence="7">Key enzyme in the regulation of glycerol uptake and metabolism. Catalyzes the phosphorylation of glycerol to yield sn-glycerol 3-phosphate.</text>
</comment>
<feature type="binding site" evidence="7">
    <location>
        <position position="86"/>
    </location>
    <ligand>
        <name>sn-glycerol 3-phosphate</name>
        <dbReference type="ChEBI" id="CHEBI:57597"/>
    </ligand>
</feature>
<feature type="binding site" evidence="7">
    <location>
        <position position="268"/>
    </location>
    <ligand>
        <name>ATP</name>
        <dbReference type="ChEBI" id="CHEBI:30616"/>
    </ligand>
</feature>
<keyword evidence="6 7" id="KW-0067">ATP-binding</keyword>
<feature type="binding site" evidence="7">
    <location>
        <position position="413"/>
    </location>
    <ligand>
        <name>ATP</name>
        <dbReference type="ChEBI" id="CHEBI:30616"/>
    </ligand>
</feature>
<feature type="binding site" evidence="7">
    <location>
        <position position="86"/>
    </location>
    <ligand>
        <name>glycerol</name>
        <dbReference type="ChEBI" id="CHEBI:17754"/>
    </ligand>
</feature>
<keyword evidence="3 7" id="KW-0547">Nucleotide-binding</keyword>
<feature type="binding site" evidence="7">
    <location>
        <position position="246"/>
    </location>
    <ligand>
        <name>sn-glycerol 3-phosphate</name>
        <dbReference type="ChEBI" id="CHEBI:57597"/>
    </ligand>
</feature>
<evidence type="ECO:0000259" key="10">
    <source>
        <dbReference type="Pfam" id="PF02782"/>
    </source>
</evidence>
<feature type="binding site" evidence="7">
    <location>
        <position position="85"/>
    </location>
    <ligand>
        <name>glycerol</name>
        <dbReference type="ChEBI" id="CHEBI:17754"/>
    </ligand>
</feature>
<evidence type="ECO:0000313" key="12">
    <source>
        <dbReference type="Proteomes" id="UP001595979"/>
    </source>
</evidence>
<dbReference type="InterPro" id="IPR018483">
    <property type="entry name" value="Carb_kinase_FGGY_CS"/>
</dbReference>
<dbReference type="InterPro" id="IPR000577">
    <property type="entry name" value="Carb_kinase_FGGY"/>
</dbReference>
<feature type="domain" description="Carbohydrate kinase FGGY N-terminal" evidence="9">
    <location>
        <begin position="7"/>
        <end position="253"/>
    </location>
</feature>
<dbReference type="PROSITE" id="PS00933">
    <property type="entry name" value="FGGY_KINASES_1"/>
    <property type="match status" value="1"/>
</dbReference>
<feature type="binding site" evidence="7">
    <location>
        <position position="268"/>
    </location>
    <ligand>
        <name>ADP</name>
        <dbReference type="ChEBI" id="CHEBI:456216"/>
    </ligand>
</feature>
<keyword evidence="4 7" id="KW-0418">Kinase</keyword>
<feature type="binding site" evidence="7">
    <location>
        <position position="312"/>
    </location>
    <ligand>
        <name>ADP</name>
        <dbReference type="ChEBI" id="CHEBI:456216"/>
    </ligand>
</feature>
<dbReference type="CDD" id="cd07786">
    <property type="entry name" value="FGGY_EcGK_like"/>
    <property type="match status" value="1"/>
</dbReference>
<dbReference type="GO" id="GO:0004370">
    <property type="term" value="F:glycerol kinase activity"/>
    <property type="evidence" value="ECO:0007669"/>
    <property type="project" value="UniProtKB-EC"/>
</dbReference>
<evidence type="ECO:0000256" key="8">
    <source>
        <dbReference type="RuleBase" id="RU003733"/>
    </source>
</evidence>
<feature type="binding site" evidence="7">
    <location>
        <position position="137"/>
    </location>
    <ligand>
        <name>sn-glycerol 3-phosphate</name>
        <dbReference type="ChEBI" id="CHEBI:57597"/>
    </ligand>
</feature>
<evidence type="ECO:0000256" key="3">
    <source>
        <dbReference type="ARBA" id="ARBA00022741"/>
    </source>
</evidence>
<comment type="pathway">
    <text evidence="7">Polyol metabolism; glycerol degradation via glycerol kinase pathway; sn-glycerol 3-phosphate from glycerol: step 1/1.</text>
</comment>
<protein>
    <recommendedName>
        <fullName evidence="7">Glycerol kinase</fullName>
        <ecNumber evidence="7">2.7.1.30</ecNumber>
    </recommendedName>
    <alternativeName>
        <fullName evidence="7">ATP:glycerol 3-phosphotransferase</fullName>
    </alternativeName>
    <alternativeName>
        <fullName evidence="7">Glycerokinase</fullName>
        <shortName evidence="7">GK</shortName>
    </alternativeName>
</protein>
<dbReference type="NCBIfam" id="TIGR01311">
    <property type="entry name" value="glycerol_kin"/>
    <property type="match status" value="1"/>
</dbReference>
<name>A0ABW1DMI7_9DEIO</name>
<evidence type="ECO:0000256" key="4">
    <source>
        <dbReference type="ARBA" id="ARBA00022777"/>
    </source>
</evidence>
<feature type="binding site" evidence="7">
    <location>
        <position position="15"/>
    </location>
    <ligand>
        <name>sn-glycerol 3-phosphate</name>
        <dbReference type="ChEBI" id="CHEBI:57597"/>
    </ligand>
</feature>
<evidence type="ECO:0000256" key="6">
    <source>
        <dbReference type="ARBA" id="ARBA00022840"/>
    </source>
</evidence>
<dbReference type="EMBL" id="JBHSOH010000012">
    <property type="protein sequence ID" value="MFC5848966.1"/>
    <property type="molecule type" value="Genomic_DNA"/>
</dbReference>
<accession>A0ABW1DMI7</accession>
<dbReference type="PANTHER" id="PTHR10196">
    <property type="entry name" value="SUGAR KINASE"/>
    <property type="match status" value="1"/>
</dbReference>
<keyword evidence="2 7" id="KW-0808">Transferase</keyword>
<gene>
    <name evidence="7 11" type="primary">glpK</name>
    <name evidence="11" type="ORF">ACFPQ6_11660</name>
</gene>
<dbReference type="InterPro" id="IPR018485">
    <property type="entry name" value="FGGY_C"/>
</dbReference>
<dbReference type="Gene3D" id="3.30.420.40">
    <property type="match status" value="2"/>
</dbReference>
<feature type="binding site" evidence="7">
    <location>
        <position position="16"/>
    </location>
    <ligand>
        <name>ATP</name>
        <dbReference type="ChEBI" id="CHEBI:30616"/>
    </ligand>
</feature>
<dbReference type="PROSITE" id="PS00445">
    <property type="entry name" value="FGGY_KINASES_2"/>
    <property type="match status" value="1"/>
</dbReference>
<feature type="binding site" evidence="7">
    <location>
        <position position="312"/>
    </location>
    <ligand>
        <name>ATP</name>
        <dbReference type="ChEBI" id="CHEBI:30616"/>
    </ligand>
</feature>
<feature type="binding site" evidence="7">
    <location>
        <position position="19"/>
    </location>
    <ligand>
        <name>ADP</name>
        <dbReference type="ChEBI" id="CHEBI:456216"/>
    </ligand>
</feature>
<dbReference type="NCBIfam" id="NF000756">
    <property type="entry name" value="PRK00047.1"/>
    <property type="match status" value="1"/>
</dbReference>
<evidence type="ECO:0000259" key="9">
    <source>
        <dbReference type="Pfam" id="PF00370"/>
    </source>
</evidence>
<dbReference type="HAMAP" id="MF_00186">
    <property type="entry name" value="Glycerol_kin"/>
    <property type="match status" value="1"/>
</dbReference>
<dbReference type="InterPro" id="IPR018484">
    <property type="entry name" value="FGGY_N"/>
</dbReference>
<feature type="binding site" evidence="7">
    <location>
        <position position="17"/>
    </location>
    <ligand>
        <name>ATP</name>
        <dbReference type="ChEBI" id="CHEBI:30616"/>
    </ligand>
</feature>
<feature type="binding site" evidence="7">
    <location>
        <position position="85"/>
    </location>
    <ligand>
        <name>sn-glycerol 3-phosphate</name>
        <dbReference type="ChEBI" id="CHEBI:57597"/>
    </ligand>
</feature>
<feature type="domain" description="Carbohydrate kinase FGGY C-terminal" evidence="10">
    <location>
        <begin position="263"/>
        <end position="452"/>
    </location>
</feature>
<comment type="catalytic activity">
    <reaction evidence="7">
        <text>glycerol + ATP = sn-glycerol 3-phosphate + ADP + H(+)</text>
        <dbReference type="Rhea" id="RHEA:21644"/>
        <dbReference type="ChEBI" id="CHEBI:15378"/>
        <dbReference type="ChEBI" id="CHEBI:17754"/>
        <dbReference type="ChEBI" id="CHEBI:30616"/>
        <dbReference type="ChEBI" id="CHEBI:57597"/>
        <dbReference type="ChEBI" id="CHEBI:456216"/>
        <dbReference type="EC" id="2.7.1.30"/>
    </reaction>
</comment>
<feature type="binding site" evidence="7">
    <location>
        <position position="15"/>
    </location>
    <ligand>
        <name>ADP</name>
        <dbReference type="ChEBI" id="CHEBI:456216"/>
    </ligand>
</feature>
<comment type="similarity">
    <text evidence="1 7 8">Belongs to the FGGY kinase family.</text>
</comment>
<evidence type="ECO:0000256" key="2">
    <source>
        <dbReference type="ARBA" id="ARBA00022679"/>
    </source>
</evidence>
<organism evidence="11 12">
    <name type="scientific">Deinococcus petrolearius</name>
    <dbReference type="NCBI Taxonomy" id="1751295"/>
    <lineage>
        <taxon>Bacteria</taxon>
        <taxon>Thermotogati</taxon>
        <taxon>Deinococcota</taxon>
        <taxon>Deinococci</taxon>
        <taxon>Deinococcales</taxon>
        <taxon>Deinococcaceae</taxon>
        <taxon>Deinococcus</taxon>
    </lineage>
</organism>
<dbReference type="SUPFAM" id="SSF53067">
    <property type="entry name" value="Actin-like ATPase domain"/>
    <property type="match status" value="2"/>
</dbReference>
<feature type="binding site" evidence="7">
    <location>
        <position position="413"/>
    </location>
    <ligand>
        <name>ADP</name>
        <dbReference type="ChEBI" id="CHEBI:456216"/>
    </ligand>
</feature>
<feature type="binding site" evidence="7">
    <location>
        <position position="316"/>
    </location>
    <ligand>
        <name>ATP</name>
        <dbReference type="ChEBI" id="CHEBI:30616"/>
    </ligand>
</feature>
<dbReference type="EC" id="2.7.1.30" evidence="7"/>
<feature type="binding site" evidence="7">
    <location>
        <position position="417"/>
    </location>
    <ligand>
        <name>ADP</name>
        <dbReference type="ChEBI" id="CHEBI:456216"/>
    </ligand>
</feature>
<reference evidence="12" key="1">
    <citation type="journal article" date="2019" name="Int. J. Syst. Evol. Microbiol.">
        <title>The Global Catalogue of Microorganisms (GCM) 10K type strain sequencing project: providing services to taxonomists for standard genome sequencing and annotation.</title>
        <authorList>
            <consortium name="The Broad Institute Genomics Platform"/>
            <consortium name="The Broad Institute Genome Sequencing Center for Infectious Disease"/>
            <person name="Wu L."/>
            <person name="Ma J."/>
        </authorList>
    </citation>
    <scope>NUCLEOTIDE SEQUENCE [LARGE SCALE GENOMIC DNA]</scope>
    <source>
        <strain evidence="12">CGMCC 1.15053</strain>
    </source>
</reference>
<feature type="binding site" evidence="7">
    <location>
        <position position="137"/>
    </location>
    <ligand>
        <name>glycerol</name>
        <dbReference type="ChEBI" id="CHEBI:17754"/>
    </ligand>
</feature>
<proteinExistence type="inferred from homology"/>
<feature type="binding site" evidence="7">
    <location>
        <position position="246"/>
    </location>
    <ligand>
        <name>glycerol</name>
        <dbReference type="ChEBI" id="CHEBI:17754"/>
    </ligand>
</feature>
<evidence type="ECO:0000256" key="1">
    <source>
        <dbReference type="ARBA" id="ARBA00009156"/>
    </source>
</evidence>
<comment type="caution">
    <text evidence="11">The sequence shown here is derived from an EMBL/GenBank/DDBJ whole genome shotgun (WGS) entry which is preliminary data.</text>
</comment>
<sequence length="505" mass="55144">MTNPDQYILALDQGTTSSRAIVFSHDGSIKASAQKEFRQIFPRPGWVEHDANEIWSTQSGVMQEALSGAGIRAGDVAAIGITNQRETTLVWDRTTGQPIHNAIVWQDRRTAPTCDELRAQGKAEVFQQKSGLVLDAYFSGTKVKWLLDNVEGAREKAERGELAFGTMDSWLVYKLTGGECHITDVTNASRTLMCNIHTGEWDDELLEILGVPRSMLPEIRSSSEVYGETSQGLLGAQVKIAGIAGDQQAATFGQACLEPGMAKNTYGTGCFMLMNTGQEAVPSANRLLTTIAWRLGDGPVEYALEGSVFVAGAVVQWLRDGLKIIRSSSEIEALASSVESTDGVMLVPAFVGLGAPYWDSYARGTIVGMTRGTTNAHIARAALEAIAFQSAELLEAMQKDSGSPLKELRVDGGASNNDLMMQFQADILGVPVVRPRVTETTALGAAYLAGLAVGFWQSTDEITAQWQEERRFEPQMEAAERERLMRRWKQAVERSRAWAEEDQRA</sequence>